<dbReference type="EMBL" id="AXNT01000011">
    <property type="protein sequence ID" value="KGM03565.1"/>
    <property type="molecule type" value="Genomic_DNA"/>
</dbReference>
<comment type="subcellular location">
    <subcellularLocation>
        <location evidence="1">Cell membrane</location>
        <topology evidence="1">Multi-pass membrane protein</topology>
    </subcellularLocation>
</comment>
<dbReference type="PANTHER" id="PTHR11328:SF39">
    <property type="entry name" value="2,3-DIHYDROXYPROPANE-1-SULFONATE EXPORTER-RELATED"/>
    <property type="match status" value="1"/>
</dbReference>
<reference evidence="7 8" key="1">
    <citation type="submission" date="2013-10" db="EMBL/GenBank/DDBJ databases">
        <authorList>
            <person name="Wang G."/>
            <person name="Zhuang W."/>
        </authorList>
    </citation>
    <scope>NUCLEOTIDE SEQUENCE [LARGE SCALE GENOMIC DNA]</scope>
    <source>
        <strain evidence="7 8">DSM 20118</strain>
    </source>
</reference>
<dbReference type="NCBIfam" id="TIGR00792">
    <property type="entry name" value="gph"/>
    <property type="match status" value="1"/>
</dbReference>
<dbReference type="PROSITE" id="PS00872">
    <property type="entry name" value="NA_GALACTOSIDE_SYMP"/>
    <property type="match status" value="1"/>
</dbReference>
<evidence type="ECO:0000256" key="4">
    <source>
        <dbReference type="ARBA" id="ARBA00022989"/>
    </source>
</evidence>
<dbReference type="SUPFAM" id="SSF103473">
    <property type="entry name" value="MFS general substrate transporter"/>
    <property type="match status" value="1"/>
</dbReference>
<feature type="transmembrane region" description="Helical" evidence="6">
    <location>
        <begin position="318"/>
        <end position="335"/>
    </location>
</feature>
<dbReference type="Gene3D" id="1.20.1250.20">
    <property type="entry name" value="MFS general substrate transporter like domains"/>
    <property type="match status" value="2"/>
</dbReference>
<dbReference type="Pfam" id="PF13347">
    <property type="entry name" value="MFS_2"/>
    <property type="match status" value="1"/>
</dbReference>
<evidence type="ECO:0000256" key="3">
    <source>
        <dbReference type="ARBA" id="ARBA00022692"/>
    </source>
</evidence>
<feature type="transmembrane region" description="Helical" evidence="6">
    <location>
        <begin position="436"/>
        <end position="457"/>
    </location>
</feature>
<feature type="transmembrane region" description="Helical" evidence="6">
    <location>
        <begin position="203"/>
        <end position="227"/>
    </location>
</feature>
<dbReference type="CDD" id="cd17332">
    <property type="entry name" value="MFS_MelB_like"/>
    <property type="match status" value="1"/>
</dbReference>
<evidence type="ECO:0000256" key="2">
    <source>
        <dbReference type="ARBA" id="ARBA00022475"/>
    </source>
</evidence>
<keyword evidence="3 6" id="KW-0812">Transmembrane</keyword>
<protein>
    <submittedName>
        <fullName evidence="7">Glycoside/pentoside/hexuronide transporter</fullName>
    </submittedName>
</protein>
<feature type="transmembrane region" description="Helical" evidence="6">
    <location>
        <begin position="123"/>
        <end position="143"/>
    </location>
</feature>
<dbReference type="GO" id="GO:0008643">
    <property type="term" value="P:carbohydrate transport"/>
    <property type="evidence" value="ECO:0007669"/>
    <property type="project" value="InterPro"/>
</dbReference>
<evidence type="ECO:0000313" key="8">
    <source>
        <dbReference type="Proteomes" id="UP000029833"/>
    </source>
</evidence>
<evidence type="ECO:0000256" key="6">
    <source>
        <dbReference type="SAM" id="Phobius"/>
    </source>
</evidence>
<evidence type="ECO:0000313" key="7">
    <source>
        <dbReference type="EMBL" id="KGM03565.1"/>
    </source>
</evidence>
<feature type="transmembrane region" description="Helical" evidence="6">
    <location>
        <begin position="21"/>
        <end position="47"/>
    </location>
</feature>
<feature type="transmembrane region" description="Helical" evidence="6">
    <location>
        <begin position="341"/>
        <end position="365"/>
    </location>
</feature>
<name>A0A0A0B9L1_9CELL</name>
<feature type="transmembrane region" description="Helical" evidence="6">
    <location>
        <begin position="287"/>
        <end position="306"/>
    </location>
</feature>
<feature type="transmembrane region" description="Helical" evidence="6">
    <location>
        <begin position="93"/>
        <end position="111"/>
    </location>
</feature>
<keyword evidence="8" id="KW-1185">Reference proteome</keyword>
<feature type="transmembrane region" description="Helical" evidence="6">
    <location>
        <begin position="399"/>
        <end position="416"/>
    </location>
</feature>
<dbReference type="InterPro" id="IPR018043">
    <property type="entry name" value="Na/Gal_symport_CS"/>
</dbReference>
<gene>
    <name evidence="7" type="ORF">Q760_01430</name>
</gene>
<feature type="transmembrane region" description="Helical" evidence="6">
    <location>
        <begin position="253"/>
        <end position="275"/>
    </location>
</feature>
<dbReference type="GO" id="GO:0006814">
    <property type="term" value="P:sodium ion transport"/>
    <property type="evidence" value="ECO:0007669"/>
    <property type="project" value="InterPro"/>
</dbReference>
<dbReference type="InterPro" id="IPR039672">
    <property type="entry name" value="MFS_2"/>
</dbReference>
<dbReference type="GO" id="GO:0015293">
    <property type="term" value="F:symporter activity"/>
    <property type="evidence" value="ECO:0007669"/>
    <property type="project" value="InterPro"/>
</dbReference>
<dbReference type="Proteomes" id="UP000029833">
    <property type="component" value="Unassembled WGS sequence"/>
</dbReference>
<keyword evidence="2" id="KW-1003">Cell membrane</keyword>
<accession>A0A0A0B9L1</accession>
<comment type="caution">
    <text evidence="7">The sequence shown here is derived from an EMBL/GenBank/DDBJ whole genome shotgun (WGS) entry which is preliminary data.</text>
</comment>
<organism evidence="7 8">
    <name type="scientific">Cellulomonas cellasea DSM 20118</name>
    <dbReference type="NCBI Taxonomy" id="1408250"/>
    <lineage>
        <taxon>Bacteria</taxon>
        <taxon>Bacillati</taxon>
        <taxon>Actinomycetota</taxon>
        <taxon>Actinomycetes</taxon>
        <taxon>Micrococcales</taxon>
        <taxon>Cellulomonadaceae</taxon>
        <taxon>Cellulomonas</taxon>
    </lineage>
</organism>
<evidence type="ECO:0000256" key="5">
    <source>
        <dbReference type="ARBA" id="ARBA00023136"/>
    </source>
</evidence>
<evidence type="ECO:0000256" key="1">
    <source>
        <dbReference type="ARBA" id="ARBA00004651"/>
    </source>
</evidence>
<dbReference type="STRING" id="1408250.Q760_01430"/>
<feature type="transmembrane region" description="Helical" evidence="6">
    <location>
        <begin position="164"/>
        <end position="183"/>
    </location>
</feature>
<dbReference type="InterPro" id="IPR001927">
    <property type="entry name" value="Na/Gal_symport"/>
</dbReference>
<dbReference type="AlphaFoldDB" id="A0A0A0B9L1"/>
<dbReference type="GO" id="GO:0005886">
    <property type="term" value="C:plasma membrane"/>
    <property type="evidence" value="ECO:0007669"/>
    <property type="project" value="UniProtKB-SubCell"/>
</dbReference>
<dbReference type="InterPro" id="IPR036259">
    <property type="entry name" value="MFS_trans_sf"/>
</dbReference>
<dbReference type="PANTHER" id="PTHR11328">
    <property type="entry name" value="MAJOR FACILITATOR SUPERFAMILY DOMAIN-CONTAINING PROTEIN"/>
    <property type="match status" value="1"/>
</dbReference>
<keyword evidence="4 6" id="KW-1133">Transmembrane helix</keyword>
<feature type="transmembrane region" description="Helical" evidence="6">
    <location>
        <begin position="53"/>
        <end position="72"/>
    </location>
</feature>
<proteinExistence type="predicted"/>
<keyword evidence="5 6" id="KW-0472">Membrane</keyword>
<sequence length="487" mass="52715">MMTTAIAQQQEAARRPLRWRALVGYSLGDFGCNLAFSLGSTFLLYYYTDVAGLTAASVGTMFFVVRLWDAFADVLAGRAVDRTMTRWGKFRPFILFFAVPLLFMSFLTFRVPTGLGDAATLLYVYVSYAVLGLLYSLVNIPYGSLASAMTQSVHQRAKLVASRTLGAAAGGVLISYIIAPQISDLRAQKDTLPPDVYLEQAQAIFTNITLLFLLLGSIAFGLTFLWCHETVVRRSATVTVKETFATLRQNRPLAILCGASFFYLLGYYTVTGATLYYATYILGDPGLAFQVALLSTGVQILITPFCPKLIARFGKKTLFQYAGVLTVIGGVGLFLTPDGMVWFALVCLGIKGVGFSLINTMMFALEPDTVEYGEWKTGVRSEGATYAIFSFTRKVTQSIGGAATAWALALGGYVSATAEVATPDQPGSALLAIKVVFGLVPAVAAVLAMIVFVTYPLTDERFREVRDESEARKAALDHAVLGDRGAV</sequence>